<dbReference type="RefSeq" id="WP_074635309.1">
    <property type="nucleotide sequence ID" value="NZ_CP160849.1"/>
</dbReference>
<feature type="transmembrane region" description="Helical" evidence="1">
    <location>
        <begin position="117"/>
        <end position="135"/>
    </location>
</feature>
<keyword evidence="1" id="KW-0472">Membrane</keyword>
<organism evidence="2 3">
    <name type="scientific">Sulfitobacter pontiacus</name>
    <dbReference type="NCBI Taxonomy" id="60137"/>
    <lineage>
        <taxon>Bacteria</taxon>
        <taxon>Pseudomonadati</taxon>
        <taxon>Pseudomonadota</taxon>
        <taxon>Alphaproteobacteria</taxon>
        <taxon>Rhodobacterales</taxon>
        <taxon>Roseobacteraceae</taxon>
        <taxon>Sulfitobacter</taxon>
    </lineage>
</organism>
<reference evidence="3" key="1">
    <citation type="submission" date="2016-10" db="EMBL/GenBank/DDBJ databases">
        <authorList>
            <person name="Varghese N."/>
            <person name="Submissions S."/>
        </authorList>
    </citation>
    <scope>NUCLEOTIDE SEQUENCE [LARGE SCALE GENOMIC DNA]</scope>
    <source>
        <strain evidence="3">DSM 10014</strain>
    </source>
</reference>
<feature type="transmembrane region" description="Helical" evidence="1">
    <location>
        <begin position="6"/>
        <end position="29"/>
    </location>
</feature>
<sequence length="136" mass="15023">MSLEWSAITLASHASLVLATVFAFLNAITVRRFWVAQPSLAVFERLESPIFAIAAALMVERSYYVCARLFVKTDLNLWEAHPAPEVLAFMLAASMFWLAISIRTMGEIGGLGAKRALIVQSGTMVALFTLLSWGLW</sequence>
<protein>
    <submittedName>
        <fullName evidence="2">Uncharacterized protein</fullName>
    </submittedName>
</protein>
<feature type="transmembrane region" description="Helical" evidence="1">
    <location>
        <begin position="86"/>
        <end position="105"/>
    </location>
</feature>
<keyword evidence="1" id="KW-0812">Transmembrane</keyword>
<evidence type="ECO:0000313" key="3">
    <source>
        <dbReference type="Proteomes" id="UP000183076"/>
    </source>
</evidence>
<accession>A0A1H2W620</accession>
<feature type="transmembrane region" description="Helical" evidence="1">
    <location>
        <begin position="50"/>
        <end position="71"/>
    </location>
</feature>
<dbReference type="AlphaFoldDB" id="A0A1H2W620"/>
<evidence type="ECO:0000313" key="2">
    <source>
        <dbReference type="EMBL" id="SDW75714.1"/>
    </source>
</evidence>
<dbReference type="Proteomes" id="UP000183076">
    <property type="component" value="Unassembled WGS sequence"/>
</dbReference>
<gene>
    <name evidence="2" type="ORF">SAMN04488041_103154</name>
</gene>
<keyword evidence="1" id="KW-1133">Transmembrane helix</keyword>
<dbReference type="EMBL" id="FNNB01000003">
    <property type="protein sequence ID" value="SDW75714.1"/>
    <property type="molecule type" value="Genomic_DNA"/>
</dbReference>
<name>A0A1H2W620_9RHOB</name>
<evidence type="ECO:0000256" key="1">
    <source>
        <dbReference type="SAM" id="Phobius"/>
    </source>
</evidence>
<dbReference type="GeneID" id="94021271"/>
<dbReference type="STRING" id="60137.SAMN04488041_103154"/>
<proteinExistence type="predicted"/>